<keyword evidence="3" id="KW-0489">Methyltransferase</keyword>
<dbReference type="GO" id="GO:0008168">
    <property type="term" value="F:methyltransferase activity"/>
    <property type="evidence" value="ECO:0007669"/>
    <property type="project" value="UniProtKB-KW"/>
</dbReference>
<dbReference type="EMBL" id="JAWJUL010000048">
    <property type="protein sequence ID" value="MDV3440539.1"/>
    <property type="molecule type" value="Genomic_DNA"/>
</dbReference>
<keyword evidence="1 3" id="KW-0808">Transferase</keyword>
<dbReference type="SUPFAM" id="SSF53335">
    <property type="entry name" value="S-adenosyl-L-methionine-dependent methyltransferases"/>
    <property type="match status" value="1"/>
</dbReference>
<dbReference type="InterPro" id="IPR041698">
    <property type="entry name" value="Methyltransf_25"/>
</dbReference>
<proteinExistence type="predicted"/>
<keyword evidence="4" id="KW-1185">Reference proteome</keyword>
<dbReference type="PANTHER" id="PTHR43861:SF3">
    <property type="entry name" value="PUTATIVE (AFU_ORTHOLOGUE AFUA_2G14390)-RELATED"/>
    <property type="match status" value="1"/>
</dbReference>
<organism evidence="3 4">
    <name type="scientific">Metapseudomonas otitidis</name>
    <dbReference type="NCBI Taxonomy" id="319939"/>
    <lineage>
        <taxon>Bacteria</taxon>
        <taxon>Pseudomonadati</taxon>
        <taxon>Pseudomonadota</taxon>
        <taxon>Gammaproteobacteria</taxon>
        <taxon>Pseudomonadales</taxon>
        <taxon>Pseudomonadaceae</taxon>
        <taxon>Metapseudomonas</taxon>
    </lineage>
</organism>
<gene>
    <name evidence="3" type="ORF">R0G64_13975</name>
</gene>
<dbReference type="EC" id="2.1.-.-" evidence="3"/>
<evidence type="ECO:0000259" key="2">
    <source>
        <dbReference type="Pfam" id="PF13649"/>
    </source>
</evidence>
<comment type="caution">
    <text evidence="3">The sequence shown here is derived from an EMBL/GenBank/DDBJ whole genome shotgun (WGS) entry which is preliminary data.</text>
</comment>
<accession>A0ABU3XRG6</accession>
<reference evidence="3 4" key="1">
    <citation type="submission" date="2023-10" db="EMBL/GenBank/DDBJ databases">
        <title>Pseudomonas otitidis isolated from a paediatric patient with cystic fibrosis in Chile.</title>
        <authorList>
            <person name="Amsteins-Romero L."/>
            <person name="Opazo-Capurro A."/>
            <person name="Matus-Kohler M."/>
            <person name="Gonzalez-Rocha G."/>
        </authorList>
    </citation>
    <scope>NUCLEOTIDE SEQUENCE [LARGE SCALE GENOMIC DNA]</scope>
    <source>
        <strain evidence="3 4">P-714</strain>
    </source>
</reference>
<dbReference type="CDD" id="cd02440">
    <property type="entry name" value="AdoMet_MTases"/>
    <property type="match status" value="1"/>
</dbReference>
<dbReference type="InterPro" id="IPR029063">
    <property type="entry name" value="SAM-dependent_MTases_sf"/>
</dbReference>
<evidence type="ECO:0000256" key="1">
    <source>
        <dbReference type="ARBA" id="ARBA00022679"/>
    </source>
</evidence>
<sequence>MSVSDTCLEALYRLGPSPEPVHRRWHERRTRNLVLAALPRGFYERVFEPGCGNGELSLRLADRCHELLTCDSSERAVELARRRLARKPNVRLIQARVPEQWPRGRFDLILFNEVGSHLAHGDLQRLIDLARAALADRGTLLACHRRGTGAGRPLSGDQVHERLRSALGLPRLLYHEEADLLLEAWGRDMPFAQREEA</sequence>
<name>A0ABU3XRG6_9GAMM</name>
<protein>
    <submittedName>
        <fullName evidence="3">Class I SAM-dependent methyltransferase</fullName>
        <ecNumber evidence="3">2.1.-.-</ecNumber>
    </submittedName>
</protein>
<dbReference type="GO" id="GO:0032259">
    <property type="term" value="P:methylation"/>
    <property type="evidence" value="ECO:0007669"/>
    <property type="project" value="UniProtKB-KW"/>
</dbReference>
<evidence type="ECO:0000313" key="3">
    <source>
        <dbReference type="EMBL" id="MDV3440539.1"/>
    </source>
</evidence>
<dbReference type="RefSeq" id="WP_279811843.1">
    <property type="nucleotide sequence ID" value="NZ_CP133395.1"/>
</dbReference>
<feature type="domain" description="Methyltransferase" evidence="2">
    <location>
        <begin position="46"/>
        <end position="138"/>
    </location>
</feature>
<dbReference type="Pfam" id="PF13649">
    <property type="entry name" value="Methyltransf_25"/>
    <property type="match status" value="1"/>
</dbReference>
<dbReference type="Gene3D" id="3.40.50.150">
    <property type="entry name" value="Vaccinia Virus protein VP39"/>
    <property type="match status" value="1"/>
</dbReference>
<evidence type="ECO:0000313" key="4">
    <source>
        <dbReference type="Proteomes" id="UP001273935"/>
    </source>
</evidence>
<dbReference type="PANTHER" id="PTHR43861">
    <property type="entry name" value="TRANS-ACONITATE 2-METHYLTRANSFERASE-RELATED"/>
    <property type="match status" value="1"/>
</dbReference>
<dbReference type="Proteomes" id="UP001273935">
    <property type="component" value="Unassembled WGS sequence"/>
</dbReference>